<dbReference type="SUPFAM" id="SSF55681">
    <property type="entry name" value="Class II aaRS and biotin synthetases"/>
    <property type="match status" value="1"/>
</dbReference>
<dbReference type="InterPro" id="IPR018165">
    <property type="entry name" value="Ala-tRNA-synth_IIc_core"/>
</dbReference>
<dbReference type="SUPFAM" id="SSF55186">
    <property type="entry name" value="ThrRS/AlaRS common domain"/>
    <property type="match status" value="1"/>
</dbReference>
<reference evidence="16 17" key="1">
    <citation type="submission" date="2023-04" db="EMBL/GenBank/DDBJ databases">
        <authorList>
            <person name="Hsu D."/>
        </authorList>
    </citation>
    <scope>NUCLEOTIDE SEQUENCE [LARGE SCALE GENOMIC DNA]</scope>
    <source>
        <strain evidence="16 17">MK1</strain>
    </source>
</reference>
<keyword evidence="6 13" id="KW-0862">Zinc</keyword>
<dbReference type="FunFam" id="3.30.930.10:FF:000004">
    <property type="entry name" value="Alanine--tRNA ligase"/>
    <property type="match status" value="1"/>
</dbReference>
<comment type="domain">
    <text evidence="13">Consists of three domains; the N-terminal catalytic domain, the editing domain and the C-terminal C-Ala domain. The editing domain removes incorrectly charged amino acids, while the C-Ala domain, along with tRNA(Ala), serves as a bridge to cooperatively bring together the editing and aminoacylation centers thus stimulating deacylation of misacylated tRNAs.</text>
</comment>
<dbReference type="HAMAP" id="MF_00036_B">
    <property type="entry name" value="Ala_tRNA_synth_B"/>
    <property type="match status" value="1"/>
</dbReference>
<dbReference type="InterPro" id="IPR050058">
    <property type="entry name" value="Ala-tRNA_ligase"/>
</dbReference>
<feature type="binding site" evidence="13">
    <location>
        <position position="671"/>
    </location>
    <ligand>
        <name>Zn(2+)</name>
        <dbReference type="ChEBI" id="CHEBI:29105"/>
    </ligand>
</feature>
<dbReference type="InterPro" id="IPR002318">
    <property type="entry name" value="Ala-tRNA-lgiase_IIc"/>
</dbReference>
<dbReference type="InterPro" id="IPR018164">
    <property type="entry name" value="Ala-tRNA-synth_IIc_N"/>
</dbReference>
<dbReference type="InterPro" id="IPR023033">
    <property type="entry name" value="Ala_tRNA_ligase_euk/bac"/>
</dbReference>
<keyword evidence="10 13" id="KW-0030">Aminoacyl-tRNA synthetase</keyword>
<evidence type="ECO:0000256" key="5">
    <source>
        <dbReference type="ARBA" id="ARBA00022741"/>
    </source>
</evidence>
<sequence>MITGKELRQRFLNYYESKGHTIVPSSALVPADDPTLLFTNAGMVQFKDVFLGMDKRPYKRATTAQKCVRAGGKHNDLDTVGRTARHHTFFEMMGNFSFGDYFKRDAITFAWEFLTEDLKLPQEQLWATIYLDDDEAYDLWLELTDIPKERIVRLGEKDNFWAMGDTGPCGPCSEIIIDRGESYKCEEPECGLGVCDCDRWLEIWNLVFMQYNRDGNGEMTPLPRPSIDTGMGLERVASVLQNVDSNFDTDLIRPLISAVEEMSGKEYHPDGRGFPFRVIADHARACTFLISDGVLPSNEGRGYVLRRILRRAVRFGKVLDMEIPFLYRFVPKVVELMGEPYSDMAAKHEHVAKIIKIEEEKFRDTLSEGIKVVNEIVIKVKQEGRKVISGKEAFVLYDTYGFPLDLTEDIAEENELEVDKEGFQQAMEEQRQRARAAREDVKAWDDAVAFTNLLGDLGPTKFVGYDILNKDTEVLSLIVDGKKVDKVAAGDECALLVKETPCYPEGGGQVGDSGTIVGGAIKARVTDCKRLPDGKIIHEVVLEKGSIAVGDTVTVQVAQEKRKATAKNHSATHLLHKALREVLGDHVNQAGSLVARDRLRFDFAHFDALTNEEISQVEERVNRSILNGLKVEALETSYQQALEMGATALFGEKYGEEVRVVKMGDYSMELCGGTHVDSTSEVGLFKIIGEAGIGAGLRRIEALTAASALEFLNKRAELLETGAQLLKTRPEEVPHRVEDLIVQAKELERRVNSLQDRLAGYQSEDMLDAAVDVEGIKVLAVRVEANGMEALRSMADILKDKLQSGVIVLGAVAEGKVNFVAAITKDLLPKGIHAGKLIGQVAKIAGGGGGGRPDMAQAGGKEPEKITAALEKAAEVVREQLG</sequence>
<dbReference type="AlphaFoldDB" id="A0AAU0US00"/>
<comment type="cofactor">
    <cofactor evidence="13">
        <name>Zn(2+)</name>
        <dbReference type="ChEBI" id="CHEBI:29105"/>
    </cofactor>
    <text evidence="13">Binds 1 zinc ion per subunit.</text>
</comment>
<evidence type="ECO:0000256" key="6">
    <source>
        <dbReference type="ARBA" id="ARBA00022833"/>
    </source>
</evidence>
<dbReference type="GO" id="GO:0000049">
    <property type="term" value="F:tRNA binding"/>
    <property type="evidence" value="ECO:0007669"/>
    <property type="project" value="UniProtKB-KW"/>
</dbReference>
<dbReference type="EC" id="6.1.1.7" evidence="13"/>
<dbReference type="Proteomes" id="UP001329915">
    <property type="component" value="Chromosome"/>
</dbReference>
<feature type="binding site" evidence="13">
    <location>
        <position position="573"/>
    </location>
    <ligand>
        <name>Zn(2+)</name>
        <dbReference type="ChEBI" id="CHEBI:29105"/>
    </ligand>
</feature>
<feature type="binding site" evidence="13">
    <location>
        <position position="569"/>
    </location>
    <ligand>
        <name>Zn(2+)</name>
        <dbReference type="ChEBI" id="CHEBI:29105"/>
    </ligand>
</feature>
<evidence type="ECO:0000313" key="16">
    <source>
        <dbReference type="EMBL" id="WRO23177.1"/>
    </source>
</evidence>
<keyword evidence="7 13" id="KW-0067">ATP-binding</keyword>
<evidence type="ECO:0000256" key="3">
    <source>
        <dbReference type="ARBA" id="ARBA00022598"/>
    </source>
</evidence>
<dbReference type="Gene3D" id="6.10.250.550">
    <property type="match status" value="1"/>
</dbReference>
<dbReference type="Gene3D" id="3.10.310.40">
    <property type="match status" value="1"/>
</dbReference>
<dbReference type="NCBIfam" id="TIGR00344">
    <property type="entry name" value="alaS"/>
    <property type="match status" value="1"/>
</dbReference>
<keyword evidence="3 13" id="KW-0436">Ligase</keyword>
<dbReference type="Gene3D" id="2.40.30.130">
    <property type="match status" value="1"/>
</dbReference>
<dbReference type="Pfam" id="PF02272">
    <property type="entry name" value="DHHA1"/>
    <property type="match status" value="1"/>
</dbReference>
<comment type="function">
    <text evidence="11 13">Catalyzes the attachment of alanine to tRNA(Ala) in a two-step reaction: alanine is first activated by ATP to form Ala-AMP and then transferred to the acceptor end of tRNA(Ala). Also edits incorrectly charged Ser-tRNA(Ala) and Gly-tRNA(Ala) via its editing domain.</text>
</comment>
<keyword evidence="9 13" id="KW-0648">Protein biosynthesis</keyword>
<dbReference type="GO" id="GO:0140096">
    <property type="term" value="F:catalytic activity, acting on a protein"/>
    <property type="evidence" value="ECO:0007669"/>
    <property type="project" value="UniProtKB-ARBA"/>
</dbReference>
<evidence type="ECO:0000256" key="10">
    <source>
        <dbReference type="ARBA" id="ARBA00023146"/>
    </source>
</evidence>
<dbReference type="GO" id="GO:0004813">
    <property type="term" value="F:alanine-tRNA ligase activity"/>
    <property type="evidence" value="ECO:0007669"/>
    <property type="project" value="UniProtKB-UniRule"/>
</dbReference>
<organism evidence="16 17">
    <name type="scientific">Metallumcola ferriviriculae</name>
    <dbReference type="NCBI Taxonomy" id="3039180"/>
    <lineage>
        <taxon>Bacteria</taxon>
        <taxon>Bacillati</taxon>
        <taxon>Bacillota</taxon>
        <taxon>Clostridia</taxon>
        <taxon>Neomoorellales</taxon>
        <taxon>Desulfitibacteraceae</taxon>
        <taxon>Metallumcola</taxon>
    </lineage>
</organism>
<dbReference type="InterPro" id="IPR009000">
    <property type="entry name" value="Transl_B-barrel_sf"/>
</dbReference>
<dbReference type="FunFam" id="3.10.310.40:FF:000001">
    <property type="entry name" value="Alanine--tRNA ligase"/>
    <property type="match status" value="1"/>
</dbReference>
<dbReference type="FunFam" id="3.30.980.10:FF:000004">
    <property type="entry name" value="Alanine--tRNA ligase, cytoplasmic"/>
    <property type="match status" value="1"/>
</dbReference>
<comment type="subcellular location">
    <subcellularLocation>
        <location evidence="13">Cytoplasm</location>
    </subcellularLocation>
</comment>
<dbReference type="Pfam" id="PF07973">
    <property type="entry name" value="tRNA_SAD"/>
    <property type="match status" value="1"/>
</dbReference>
<evidence type="ECO:0000256" key="13">
    <source>
        <dbReference type="HAMAP-Rule" id="MF_00036"/>
    </source>
</evidence>
<evidence type="ECO:0000256" key="12">
    <source>
        <dbReference type="ARBA" id="ARBA00048300"/>
    </source>
</evidence>
<name>A0AAU0US00_9FIRM</name>
<dbReference type="EMBL" id="CP121694">
    <property type="protein sequence ID" value="WRO23177.1"/>
    <property type="molecule type" value="Genomic_DNA"/>
</dbReference>
<evidence type="ECO:0000256" key="2">
    <source>
        <dbReference type="ARBA" id="ARBA00022555"/>
    </source>
</evidence>
<comment type="catalytic activity">
    <reaction evidence="12 13">
        <text>tRNA(Ala) + L-alanine + ATP = L-alanyl-tRNA(Ala) + AMP + diphosphate</text>
        <dbReference type="Rhea" id="RHEA:12540"/>
        <dbReference type="Rhea" id="RHEA-COMP:9657"/>
        <dbReference type="Rhea" id="RHEA-COMP:9923"/>
        <dbReference type="ChEBI" id="CHEBI:30616"/>
        <dbReference type="ChEBI" id="CHEBI:33019"/>
        <dbReference type="ChEBI" id="CHEBI:57972"/>
        <dbReference type="ChEBI" id="CHEBI:78442"/>
        <dbReference type="ChEBI" id="CHEBI:78497"/>
        <dbReference type="ChEBI" id="CHEBI:456215"/>
        <dbReference type="EC" id="6.1.1.7"/>
    </reaction>
</comment>
<dbReference type="KEGG" id="dbc:MFMK1_003026"/>
<dbReference type="GO" id="GO:0005524">
    <property type="term" value="F:ATP binding"/>
    <property type="evidence" value="ECO:0007669"/>
    <property type="project" value="UniProtKB-UniRule"/>
</dbReference>
<feature type="domain" description="Alanyl-transfer RNA synthetases family profile" evidence="15">
    <location>
        <begin position="2"/>
        <end position="714"/>
    </location>
</feature>
<dbReference type="InterPro" id="IPR018163">
    <property type="entry name" value="Thr/Ala-tRNA-synth_IIc_edit"/>
</dbReference>
<accession>A0AAU0US00</accession>
<keyword evidence="8 13" id="KW-0694">RNA-binding</keyword>
<evidence type="ECO:0000256" key="9">
    <source>
        <dbReference type="ARBA" id="ARBA00022917"/>
    </source>
</evidence>
<dbReference type="FunFam" id="3.30.54.20:FF:000001">
    <property type="entry name" value="Alanine--tRNA ligase"/>
    <property type="match status" value="1"/>
</dbReference>
<keyword evidence="2 13" id="KW-0820">tRNA-binding</keyword>
<dbReference type="Gene3D" id="3.30.54.20">
    <property type="match status" value="1"/>
</dbReference>
<evidence type="ECO:0000256" key="8">
    <source>
        <dbReference type="ARBA" id="ARBA00022884"/>
    </source>
</evidence>
<dbReference type="GO" id="GO:0008270">
    <property type="term" value="F:zinc ion binding"/>
    <property type="evidence" value="ECO:0007669"/>
    <property type="project" value="UniProtKB-UniRule"/>
</dbReference>
<evidence type="ECO:0000256" key="1">
    <source>
        <dbReference type="ARBA" id="ARBA00008226"/>
    </source>
</evidence>
<dbReference type="SMART" id="SM00863">
    <property type="entry name" value="tRNA_SAD"/>
    <property type="match status" value="1"/>
</dbReference>
<evidence type="ECO:0000313" key="17">
    <source>
        <dbReference type="Proteomes" id="UP001329915"/>
    </source>
</evidence>
<gene>
    <name evidence="13 16" type="primary">alaS</name>
    <name evidence="16" type="ORF">MFMK1_003026</name>
</gene>
<dbReference type="PANTHER" id="PTHR11777">
    <property type="entry name" value="ALANYL-TRNA SYNTHETASE"/>
    <property type="match status" value="1"/>
</dbReference>
<dbReference type="InterPro" id="IPR045864">
    <property type="entry name" value="aa-tRNA-synth_II/BPL/LPL"/>
</dbReference>
<evidence type="ECO:0000256" key="11">
    <source>
        <dbReference type="ARBA" id="ARBA00024779"/>
    </source>
</evidence>
<dbReference type="PROSITE" id="PS50860">
    <property type="entry name" value="AA_TRNA_LIGASE_II_ALA"/>
    <property type="match status" value="1"/>
</dbReference>
<dbReference type="PANTHER" id="PTHR11777:SF9">
    <property type="entry name" value="ALANINE--TRNA LIGASE, CYTOPLASMIC"/>
    <property type="match status" value="1"/>
</dbReference>
<evidence type="ECO:0000256" key="14">
    <source>
        <dbReference type="SAM" id="Coils"/>
    </source>
</evidence>
<proteinExistence type="inferred from homology"/>
<keyword evidence="14" id="KW-0175">Coiled coil</keyword>
<dbReference type="CDD" id="cd00673">
    <property type="entry name" value="AlaRS_core"/>
    <property type="match status" value="1"/>
</dbReference>
<keyword evidence="13" id="KW-0963">Cytoplasm</keyword>
<dbReference type="InterPro" id="IPR012947">
    <property type="entry name" value="tRNA_SAD"/>
</dbReference>
<dbReference type="GO" id="GO:0016740">
    <property type="term" value="F:transferase activity"/>
    <property type="evidence" value="ECO:0007669"/>
    <property type="project" value="UniProtKB-ARBA"/>
</dbReference>
<keyword evidence="17" id="KW-1185">Reference proteome</keyword>
<dbReference type="Pfam" id="PF01411">
    <property type="entry name" value="tRNA-synt_2c"/>
    <property type="match status" value="1"/>
</dbReference>
<feature type="coiled-coil region" evidence="14">
    <location>
        <begin position="737"/>
        <end position="764"/>
    </location>
</feature>
<evidence type="ECO:0000259" key="15">
    <source>
        <dbReference type="PROSITE" id="PS50860"/>
    </source>
</evidence>
<dbReference type="GO" id="GO:0006419">
    <property type="term" value="P:alanyl-tRNA aminoacylation"/>
    <property type="evidence" value="ECO:0007669"/>
    <property type="project" value="UniProtKB-UniRule"/>
</dbReference>
<dbReference type="SUPFAM" id="SSF50447">
    <property type="entry name" value="Translation proteins"/>
    <property type="match status" value="1"/>
</dbReference>
<comment type="similarity">
    <text evidence="1 13">Belongs to the class-II aminoacyl-tRNA synthetase family.</text>
</comment>
<evidence type="ECO:0000256" key="4">
    <source>
        <dbReference type="ARBA" id="ARBA00022723"/>
    </source>
</evidence>
<keyword evidence="4 13" id="KW-0479">Metal-binding</keyword>
<dbReference type="InterPro" id="IPR018162">
    <property type="entry name" value="Ala-tRNA-ligase_IIc_anticod-bd"/>
</dbReference>
<keyword evidence="5 13" id="KW-0547">Nucleotide-binding</keyword>
<dbReference type="PRINTS" id="PR00980">
    <property type="entry name" value="TRNASYNTHALA"/>
</dbReference>
<feature type="binding site" evidence="13">
    <location>
        <position position="675"/>
    </location>
    <ligand>
        <name>Zn(2+)</name>
        <dbReference type="ChEBI" id="CHEBI:29105"/>
    </ligand>
</feature>
<dbReference type="RefSeq" id="WP_366922561.1">
    <property type="nucleotide sequence ID" value="NZ_CP121694.1"/>
</dbReference>
<dbReference type="Gene3D" id="3.30.930.10">
    <property type="entry name" value="Bira Bifunctional Protein, Domain 2"/>
    <property type="match status" value="1"/>
</dbReference>
<protein>
    <recommendedName>
        <fullName evidence="13">Alanine--tRNA ligase</fullName>
        <ecNumber evidence="13">6.1.1.7</ecNumber>
    </recommendedName>
    <alternativeName>
        <fullName evidence="13">Alanyl-tRNA synthetase</fullName>
        <shortName evidence="13">AlaRS</shortName>
    </alternativeName>
</protein>
<dbReference type="GO" id="GO:0005829">
    <property type="term" value="C:cytosol"/>
    <property type="evidence" value="ECO:0007669"/>
    <property type="project" value="TreeGrafter"/>
</dbReference>
<feature type="coiled-coil region" evidence="14">
    <location>
        <begin position="413"/>
        <end position="447"/>
    </location>
</feature>
<dbReference type="SUPFAM" id="SSF101353">
    <property type="entry name" value="Putative anticodon-binding domain of alanyl-tRNA synthetase (AlaRS)"/>
    <property type="match status" value="1"/>
</dbReference>
<dbReference type="GO" id="GO:0002161">
    <property type="term" value="F:aminoacyl-tRNA deacylase activity"/>
    <property type="evidence" value="ECO:0007669"/>
    <property type="project" value="TreeGrafter"/>
</dbReference>
<dbReference type="Gene3D" id="3.30.980.10">
    <property type="entry name" value="Threonyl-trna Synthetase, Chain A, domain 2"/>
    <property type="match status" value="1"/>
</dbReference>
<dbReference type="InterPro" id="IPR003156">
    <property type="entry name" value="DHHA1_dom"/>
</dbReference>
<evidence type="ECO:0000256" key="7">
    <source>
        <dbReference type="ARBA" id="ARBA00022840"/>
    </source>
</evidence>